<accession>A0ABU8UTZ9</accession>
<organism evidence="1 2">
    <name type="scientific">Streptomyces machairae</name>
    <dbReference type="NCBI Taxonomy" id="3134109"/>
    <lineage>
        <taxon>Bacteria</taxon>
        <taxon>Bacillati</taxon>
        <taxon>Actinomycetota</taxon>
        <taxon>Actinomycetes</taxon>
        <taxon>Kitasatosporales</taxon>
        <taxon>Streptomycetaceae</taxon>
        <taxon>Streptomyces</taxon>
    </lineage>
</organism>
<proteinExistence type="predicted"/>
<comment type="caution">
    <text evidence="1">The sequence shown here is derived from an EMBL/GenBank/DDBJ whole genome shotgun (WGS) entry which is preliminary data.</text>
</comment>
<sequence>MSPNPSPDGITRSSAAVNEDIRALVVACGGWLYGETRQRYEELVAEWAAALQAEVVEAA</sequence>
<name>A0ABU8UTZ9_9ACTN</name>
<dbReference type="EMBL" id="JBBKAK010000001">
    <property type="protein sequence ID" value="MEJ8671846.1"/>
    <property type="molecule type" value="Genomic_DNA"/>
</dbReference>
<evidence type="ECO:0000313" key="2">
    <source>
        <dbReference type="Proteomes" id="UP001376459"/>
    </source>
</evidence>
<gene>
    <name evidence="1" type="ORF">WKI71_36435</name>
</gene>
<dbReference type="Proteomes" id="UP001376459">
    <property type="component" value="Unassembled WGS sequence"/>
</dbReference>
<reference evidence="1 2" key="1">
    <citation type="submission" date="2024-03" db="EMBL/GenBank/DDBJ databases">
        <title>Novel Streptomyces species of biotechnological and ecological value are a feature of Machair soil.</title>
        <authorList>
            <person name="Prole J.R."/>
            <person name="Goodfellow M."/>
            <person name="Allenby N."/>
            <person name="Ward A.C."/>
        </authorList>
    </citation>
    <scope>NUCLEOTIDE SEQUENCE [LARGE SCALE GENOMIC DNA]</scope>
    <source>
        <strain evidence="1 2">MS1.AVA.1</strain>
    </source>
</reference>
<evidence type="ECO:0000313" key="1">
    <source>
        <dbReference type="EMBL" id="MEJ8671846.1"/>
    </source>
</evidence>
<protein>
    <submittedName>
        <fullName evidence="1">Uncharacterized protein</fullName>
    </submittedName>
</protein>
<keyword evidence="2" id="KW-1185">Reference proteome</keyword>